<evidence type="ECO:0000313" key="1">
    <source>
        <dbReference type="EMBL" id="KAF5767880.1"/>
    </source>
</evidence>
<keyword evidence="2" id="KW-1185">Reference proteome</keyword>
<proteinExistence type="predicted"/>
<organism evidence="1 2">
    <name type="scientific">Helianthus annuus</name>
    <name type="common">Common sunflower</name>
    <dbReference type="NCBI Taxonomy" id="4232"/>
    <lineage>
        <taxon>Eukaryota</taxon>
        <taxon>Viridiplantae</taxon>
        <taxon>Streptophyta</taxon>
        <taxon>Embryophyta</taxon>
        <taxon>Tracheophyta</taxon>
        <taxon>Spermatophyta</taxon>
        <taxon>Magnoliopsida</taxon>
        <taxon>eudicotyledons</taxon>
        <taxon>Gunneridae</taxon>
        <taxon>Pentapetalae</taxon>
        <taxon>asterids</taxon>
        <taxon>campanulids</taxon>
        <taxon>Asterales</taxon>
        <taxon>Asteraceae</taxon>
        <taxon>Asteroideae</taxon>
        <taxon>Heliantheae alliance</taxon>
        <taxon>Heliantheae</taxon>
        <taxon>Helianthus</taxon>
    </lineage>
</organism>
<gene>
    <name evidence="1" type="ORF">HanXRQr2_Chr14g0629901</name>
</gene>
<comment type="caution">
    <text evidence="1">The sequence shown here is derived from an EMBL/GenBank/DDBJ whole genome shotgun (WGS) entry which is preliminary data.</text>
</comment>
<accession>A0A9K3E6H7</accession>
<evidence type="ECO:0000313" key="2">
    <source>
        <dbReference type="Proteomes" id="UP000215914"/>
    </source>
</evidence>
<protein>
    <submittedName>
        <fullName evidence="1">Uncharacterized protein</fullName>
    </submittedName>
</protein>
<dbReference type="EMBL" id="MNCJ02000329">
    <property type="protein sequence ID" value="KAF5767880.1"/>
    <property type="molecule type" value="Genomic_DNA"/>
</dbReference>
<reference evidence="1" key="1">
    <citation type="journal article" date="2017" name="Nature">
        <title>The sunflower genome provides insights into oil metabolism, flowering and Asterid evolution.</title>
        <authorList>
            <person name="Badouin H."/>
            <person name="Gouzy J."/>
            <person name="Grassa C.J."/>
            <person name="Murat F."/>
            <person name="Staton S.E."/>
            <person name="Cottret L."/>
            <person name="Lelandais-Briere C."/>
            <person name="Owens G.L."/>
            <person name="Carrere S."/>
            <person name="Mayjonade B."/>
            <person name="Legrand L."/>
            <person name="Gill N."/>
            <person name="Kane N.C."/>
            <person name="Bowers J.E."/>
            <person name="Hubner S."/>
            <person name="Bellec A."/>
            <person name="Berard A."/>
            <person name="Berges H."/>
            <person name="Blanchet N."/>
            <person name="Boniface M.C."/>
            <person name="Brunel D."/>
            <person name="Catrice O."/>
            <person name="Chaidir N."/>
            <person name="Claudel C."/>
            <person name="Donnadieu C."/>
            <person name="Faraut T."/>
            <person name="Fievet G."/>
            <person name="Helmstetter N."/>
            <person name="King M."/>
            <person name="Knapp S.J."/>
            <person name="Lai Z."/>
            <person name="Le Paslier M.C."/>
            <person name="Lippi Y."/>
            <person name="Lorenzon L."/>
            <person name="Mandel J.R."/>
            <person name="Marage G."/>
            <person name="Marchand G."/>
            <person name="Marquand E."/>
            <person name="Bret-Mestries E."/>
            <person name="Morien E."/>
            <person name="Nambeesan S."/>
            <person name="Nguyen T."/>
            <person name="Pegot-Espagnet P."/>
            <person name="Pouilly N."/>
            <person name="Raftis F."/>
            <person name="Sallet E."/>
            <person name="Schiex T."/>
            <person name="Thomas J."/>
            <person name="Vandecasteele C."/>
            <person name="Vares D."/>
            <person name="Vear F."/>
            <person name="Vautrin S."/>
            <person name="Crespi M."/>
            <person name="Mangin B."/>
            <person name="Burke J.M."/>
            <person name="Salse J."/>
            <person name="Munos S."/>
            <person name="Vincourt P."/>
            <person name="Rieseberg L.H."/>
            <person name="Langlade N.B."/>
        </authorList>
    </citation>
    <scope>NUCLEOTIDE SEQUENCE</scope>
    <source>
        <tissue evidence="1">Leaves</tissue>
    </source>
</reference>
<dbReference type="AlphaFoldDB" id="A0A9K3E6H7"/>
<sequence>MSRCVEVFNLLLVVCKYLVLRTQCLKWWLKMSCSFGVLWKVSWFESFDKV</sequence>
<reference evidence="1" key="2">
    <citation type="submission" date="2020-06" db="EMBL/GenBank/DDBJ databases">
        <title>Helianthus annuus Genome sequencing and assembly Release 2.</title>
        <authorList>
            <person name="Gouzy J."/>
            <person name="Langlade N."/>
            <person name="Munos S."/>
        </authorList>
    </citation>
    <scope>NUCLEOTIDE SEQUENCE</scope>
    <source>
        <tissue evidence="1">Leaves</tissue>
    </source>
</reference>
<dbReference type="Gramene" id="mRNA:HanXRQr2_Chr14g0629901">
    <property type="protein sequence ID" value="CDS:HanXRQr2_Chr14g0629901.1"/>
    <property type="gene ID" value="HanXRQr2_Chr14g0629901"/>
</dbReference>
<name>A0A9K3E6H7_HELAN</name>
<dbReference type="Proteomes" id="UP000215914">
    <property type="component" value="Unassembled WGS sequence"/>
</dbReference>